<keyword evidence="6" id="KW-0285">Flavoprotein</keyword>
<evidence type="ECO:0000256" key="10">
    <source>
        <dbReference type="ARBA" id="ARBA00023033"/>
    </source>
</evidence>
<sequence>MIYDNSITKKLGIAYPIIQAGMAGGITTPELVASVAETGALGTLGAGYLTPEKTKEAIQKIKQLTHKPFAVNLFIPEHPTFSDKKIKQANQLLAPIRRDLNMEEQIQLPEMNKNLFEQQIEVLIEEKVPVCSFTFGLPPKKIVRRLKSEGITLIGTATTVNEALANEEQGLDIVVMQGSEAGGHRGTFLGNFQSAMIGTMALVPQAKDLVNIPIIAAGGIMDGRGVLAALILGAEAVQMGTAFITTKESGAHPLYKLAIRESTEEATTVTKAFSGKPARGIRNTFIQSLENREHHLPNYPIQNMLTQEIRKEAAKRNRPEYLALWSGQHPRSSTDKQAGDLIQSILSQIEDLMGNLGL</sequence>
<dbReference type="Gene3D" id="3.20.20.70">
    <property type="entry name" value="Aldolase class I"/>
    <property type="match status" value="1"/>
</dbReference>
<keyword evidence="9" id="KW-0560">Oxidoreductase</keyword>
<dbReference type="InterPro" id="IPR004136">
    <property type="entry name" value="NMO"/>
</dbReference>
<evidence type="ECO:0000256" key="9">
    <source>
        <dbReference type="ARBA" id="ARBA00023002"/>
    </source>
</evidence>
<dbReference type="SUPFAM" id="SSF51412">
    <property type="entry name" value="Inosine monophosphate dehydrogenase (IMPDH)"/>
    <property type="match status" value="1"/>
</dbReference>
<gene>
    <name evidence="13" type="ORF">GCM10007971_15430</name>
</gene>
<keyword evidence="5" id="KW-0216">Detoxification</keyword>
<dbReference type="EMBL" id="BMOS01000008">
    <property type="protein sequence ID" value="GGN56030.1"/>
    <property type="molecule type" value="Genomic_DNA"/>
</dbReference>
<evidence type="ECO:0000256" key="3">
    <source>
        <dbReference type="ARBA" id="ARBA00009881"/>
    </source>
</evidence>
<accession>A0A917XVV4</accession>
<dbReference type="GO" id="GO:0018580">
    <property type="term" value="F:nitronate monooxygenase activity"/>
    <property type="evidence" value="ECO:0007669"/>
    <property type="project" value="InterPro"/>
</dbReference>
<reference evidence="13" key="2">
    <citation type="submission" date="2020-09" db="EMBL/GenBank/DDBJ databases">
        <authorList>
            <person name="Sun Q."/>
            <person name="Ohkuma M."/>
        </authorList>
    </citation>
    <scope>NUCLEOTIDE SEQUENCE</scope>
    <source>
        <strain evidence="13">JCM 17251</strain>
    </source>
</reference>
<evidence type="ECO:0000256" key="8">
    <source>
        <dbReference type="ARBA" id="ARBA00022741"/>
    </source>
</evidence>
<comment type="function">
    <text evidence="2">Nitronate monooxygenase that uses molecular oxygen to catalyze the oxidative denitrification of alkyl nitronates. Acts on propionate 3-nitronate (P3N), the presumed physiological substrate. Probably functions in the detoxification of P3N, a metabolic poison produced by plants and fungi as a defense mechanism.</text>
</comment>
<evidence type="ECO:0000313" key="14">
    <source>
        <dbReference type="Proteomes" id="UP000624041"/>
    </source>
</evidence>
<keyword evidence="14" id="KW-1185">Reference proteome</keyword>
<dbReference type="Proteomes" id="UP000624041">
    <property type="component" value="Unassembled WGS sequence"/>
</dbReference>
<dbReference type="GO" id="GO:0000166">
    <property type="term" value="F:nucleotide binding"/>
    <property type="evidence" value="ECO:0007669"/>
    <property type="project" value="UniProtKB-KW"/>
</dbReference>
<comment type="caution">
    <text evidence="13">The sequence shown here is derived from an EMBL/GenBank/DDBJ whole genome shotgun (WGS) entry which is preliminary data.</text>
</comment>
<dbReference type="GO" id="GO:0009636">
    <property type="term" value="P:response to toxic substance"/>
    <property type="evidence" value="ECO:0007669"/>
    <property type="project" value="UniProtKB-KW"/>
</dbReference>
<dbReference type="InterPro" id="IPR013785">
    <property type="entry name" value="Aldolase_TIM"/>
</dbReference>
<keyword evidence="8" id="KW-0547">Nucleotide-binding</keyword>
<dbReference type="Pfam" id="PF03060">
    <property type="entry name" value="NMO"/>
    <property type="match status" value="1"/>
</dbReference>
<dbReference type="PANTHER" id="PTHR42747:SF3">
    <property type="entry name" value="NITRONATE MONOOXYGENASE-RELATED"/>
    <property type="match status" value="1"/>
</dbReference>
<reference evidence="13" key="1">
    <citation type="journal article" date="2014" name="Int. J. Syst. Evol. Microbiol.">
        <title>Complete genome sequence of Corynebacterium casei LMG S-19264T (=DSM 44701T), isolated from a smear-ripened cheese.</title>
        <authorList>
            <consortium name="US DOE Joint Genome Institute (JGI-PGF)"/>
            <person name="Walter F."/>
            <person name="Albersmeier A."/>
            <person name="Kalinowski J."/>
            <person name="Ruckert C."/>
        </authorList>
    </citation>
    <scope>NUCLEOTIDE SEQUENCE</scope>
    <source>
        <strain evidence="13">JCM 17251</strain>
    </source>
</reference>
<evidence type="ECO:0000256" key="5">
    <source>
        <dbReference type="ARBA" id="ARBA00022575"/>
    </source>
</evidence>
<dbReference type="FunFam" id="3.20.20.70:FF:000154">
    <property type="entry name" value="Probable nitronate monooxygenase"/>
    <property type="match status" value="1"/>
</dbReference>
<evidence type="ECO:0000256" key="12">
    <source>
        <dbReference type="ARBA" id="ARBA00049401"/>
    </source>
</evidence>
<evidence type="ECO:0000256" key="11">
    <source>
        <dbReference type="ARBA" id="ARBA00031155"/>
    </source>
</evidence>
<protein>
    <recommendedName>
        <fullName evidence="4">Probable nitronate monooxygenase</fullName>
    </recommendedName>
    <alternativeName>
        <fullName evidence="11">Propionate 3-nitronate monooxygenase</fullName>
    </alternativeName>
</protein>
<proteinExistence type="inferred from homology"/>
<evidence type="ECO:0000256" key="7">
    <source>
        <dbReference type="ARBA" id="ARBA00022643"/>
    </source>
</evidence>
<comment type="similarity">
    <text evidence="3">Belongs to the nitronate monooxygenase family. NMO class I subfamily.</text>
</comment>
<organism evidence="13 14">
    <name type="scientific">Oceanobacillus indicireducens</name>
    <dbReference type="NCBI Taxonomy" id="1004261"/>
    <lineage>
        <taxon>Bacteria</taxon>
        <taxon>Bacillati</taxon>
        <taxon>Bacillota</taxon>
        <taxon>Bacilli</taxon>
        <taxon>Bacillales</taxon>
        <taxon>Bacillaceae</taxon>
        <taxon>Oceanobacillus</taxon>
    </lineage>
</organism>
<keyword evidence="7" id="KW-0288">FMN</keyword>
<comment type="catalytic activity">
    <reaction evidence="12">
        <text>3 propionate 3-nitronate + 3 O2 + H2O = 3 3-oxopropanoate + 2 nitrate + nitrite + H2O2 + 3 H(+)</text>
        <dbReference type="Rhea" id="RHEA:57332"/>
        <dbReference type="ChEBI" id="CHEBI:15377"/>
        <dbReference type="ChEBI" id="CHEBI:15378"/>
        <dbReference type="ChEBI" id="CHEBI:15379"/>
        <dbReference type="ChEBI" id="CHEBI:16240"/>
        <dbReference type="ChEBI" id="CHEBI:16301"/>
        <dbReference type="ChEBI" id="CHEBI:17632"/>
        <dbReference type="ChEBI" id="CHEBI:33190"/>
        <dbReference type="ChEBI" id="CHEBI:136067"/>
    </reaction>
</comment>
<dbReference type="PANTHER" id="PTHR42747">
    <property type="entry name" value="NITRONATE MONOOXYGENASE-RELATED"/>
    <property type="match status" value="1"/>
</dbReference>
<evidence type="ECO:0000256" key="4">
    <source>
        <dbReference type="ARBA" id="ARBA00013457"/>
    </source>
</evidence>
<evidence type="ECO:0000256" key="1">
    <source>
        <dbReference type="ARBA" id="ARBA00001917"/>
    </source>
</evidence>
<name>A0A917XVV4_9BACI</name>
<dbReference type="RefSeq" id="WP_188856695.1">
    <property type="nucleotide sequence ID" value="NZ_BMOS01000008.1"/>
</dbReference>
<comment type="cofactor">
    <cofactor evidence="1">
        <name>FMN</name>
        <dbReference type="ChEBI" id="CHEBI:58210"/>
    </cofactor>
</comment>
<keyword evidence="10 13" id="KW-0503">Monooxygenase</keyword>
<dbReference type="CDD" id="cd04730">
    <property type="entry name" value="NPD_like"/>
    <property type="match status" value="1"/>
</dbReference>
<evidence type="ECO:0000256" key="6">
    <source>
        <dbReference type="ARBA" id="ARBA00022630"/>
    </source>
</evidence>
<dbReference type="AlphaFoldDB" id="A0A917XVV4"/>
<evidence type="ECO:0000313" key="13">
    <source>
        <dbReference type="EMBL" id="GGN56030.1"/>
    </source>
</evidence>
<evidence type="ECO:0000256" key="2">
    <source>
        <dbReference type="ARBA" id="ARBA00003535"/>
    </source>
</evidence>